<evidence type="ECO:0000313" key="2">
    <source>
        <dbReference type="EMBL" id="SFT21510.1"/>
    </source>
</evidence>
<dbReference type="RefSeq" id="WP_093844428.1">
    <property type="nucleotide sequence ID" value="NZ_FPAB01000013.1"/>
</dbReference>
<dbReference type="STRING" id="1176198.SAMN05444716_11348"/>
<proteinExistence type="predicted"/>
<dbReference type="Gene3D" id="3.30.450.30">
    <property type="entry name" value="Dynein light chain 2a, cytoplasmic"/>
    <property type="match status" value="1"/>
</dbReference>
<accession>A0A1I6W6D3</accession>
<dbReference type="InterPro" id="IPR004942">
    <property type="entry name" value="Roadblock/LAMTOR2_dom"/>
</dbReference>
<evidence type="ECO:0000313" key="3">
    <source>
        <dbReference type="Proteomes" id="UP000198873"/>
    </source>
</evidence>
<reference evidence="3" key="1">
    <citation type="submission" date="2016-10" db="EMBL/GenBank/DDBJ databases">
        <authorList>
            <person name="Varghese N."/>
            <person name="Submissions S."/>
        </authorList>
    </citation>
    <scope>NUCLEOTIDE SEQUENCE [LARGE SCALE GENOMIC DNA]</scope>
    <source>
        <strain evidence="3">CGMCC 4.7047</strain>
    </source>
</reference>
<name>A0A1I6W6D3_9ACTN</name>
<sequence length="134" mass="14171">MKYVESPEEQGWMISEVAAVPGVRHVIVFSSDGLLLASSGDIDRDSADRLAANCAGLHSLGRSLGREFGAEEGTVHQQMVGYDGGYLFLRSAHGAHLAAVTGPAVDPRQVARQMRSQIISIGAARLSSPARLNA</sequence>
<dbReference type="SUPFAM" id="SSF103196">
    <property type="entry name" value="Roadblock/LC7 domain"/>
    <property type="match status" value="1"/>
</dbReference>
<dbReference type="Proteomes" id="UP000198873">
    <property type="component" value="Unassembled WGS sequence"/>
</dbReference>
<protein>
    <recommendedName>
        <fullName evidence="1">Roadblock/LAMTOR2 domain-containing protein</fullName>
    </recommendedName>
</protein>
<dbReference type="AlphaFoldDB" id="A0A1I6W6D3"/>
<dbReference type="InterPro" id="IPR053141">
    <property type="entry name" value="Mycobact_SerProt_Inhib_Rv3364c"/>
</dbReference>
<evidence type="ECO:0000259" key="1">
    <source>
        <dbReference type="SMART" id="SM00960"/>
    </source>
</evidence>
<dbReference type="PANTHER" id="PTHR36222">
    <property type="entry name" value="SERINE PROTEASE INHIBITOR RV3364C"/>
    <property type="match status" value="1"/>
</dbReference>
<gene>
    <name evidence="2" type="ORF">SAMN05444716_11348</name>
</gene>
<keyword evidence="3" id="KW-1185">Reference proteome</keyword>
<dbReference type="Pfam" id="PF03259">
    <property type="entry name" value="Robl_LC7"/>
    <property type="match status" value="1"/>
</dbReference>
<dbReference type="PANTHER" id="PTHR36222:SF1">
    <property type="entry name" value="SERINE PROTEASE INHIBITOR RV3364C"/>
    <property type="match status" value="1"/>
</dbReference>
<feature type="domain" description="Roadblock/LAMTOR2" evidence="1">
    <location>
        <begin position="11"/>
        <end position="101"/>
    </location>
</feature>
<dbReference type="SMART" id="SM00960">
    <property type="entry name" value="Robl_LC7"/>
    <property type="match status" value="1"/>
</dbReference>
<dbReference type="EMBL" id="FPAB01000013">
    <property type="protein sequence ID" value="SFT21510.1"/>
    <property type="molecule type" value="Genomic_DNA"/>
</dbReference>
<organism evidence="2 3">
    <name type="scientific">Streptomyces harbinensis</name>
    <dbReference type="NCBI Taxonomy" id="1176198"/>
    <lineage>
        <taxon>Bacteria</taxon>
        <taxon>Bacillati</taxon>
        <taxon>Actinomycetota</taxon>
        <taxon>Actinomycetes</taxon>
        <taxon>Kitasatosporales</taxon>
        <taxon>Streptomycetaceae</taxon>
        <taxon>Streptomyces</taxon>
    </lineage>
</organism>